<keyword evidence="3" id="KW-1185">Reference proteome</keyword>
<dbReference type="PIRSF" id="PIRSF001221">
    <property type="entry name" value="Amidase_fungi"/>
    <property type="match status" value="1"/>
</dbReference>
<gene>
    <name evidence="2" type="ORF">VKT23_005190</name>
</gene>
<dbReference type="Pfam" id="PF01425">
    <property type="entry name" value="Amidase"/>
    <property type="match status" value="1"/>
</dbReference>
<dbReference type="Gene3D" id="3.90.1300.10">
    <property type="entry name" value="Amidase signature (AS) domain"/>
    <property type="match status" value="1"/>
</dbReference>
<protein>
    <recommendedName>
        <fullName evidence="1">Amidase domain-containing protein</fullName>
    </recommendedName>
</protein>
<accession>A0ABR1JX30</accession>
<reference evidence="2 3" key="1">
    <citation type="submission" date="2024-01" db="EMBL/GenBank/DDBJ databases">
        <title>A draft genome for the cacao thread blight pathogen Marasmiellus scandens.</title>
        <authorList>
            <person name="Baruah I.K."/>
            <person name="Leung J."/>
            <person name="Bukari Y."/>
            <person name="Amoako-Attah I."/>
            <person name="Meinhardt L.W."/>
            <person name="Bailey B.A."/>
            <person name="Cohen S.P."/>
        </authorList>
    </citation>
    <scope>NUCLEOTIDE SEQUENCE [LARGE SCALE GENOMIC DNA]</scope>
    <source>
        <strain evidence="2 3">GH-19</strain>
    </source>
</reference>
<dbReference type="SUPFAM" id="SSF75304">
    <property type="entry name" value="Amidase signature (AS) enzymes"/>
    <property type="match status" value="1"/>
</dbReference>
<dbReference type="InterPro" id="IPR036928">
    <property type="entry name" value="AS_sf"/>
</dbReference>
<evidence type="ECO:0000259" key="1">
    <source>
        <dbReference type="Pfam" id="PF01425"/>
    </source>
</evidence>
<name>A0ABR1JX30_9AGAR</name>
<comment type="caution">
    <text evidence="2">The sequence shown here is derived from an EMBL/GenBank/DDBJ whole genome shotgun (WGS) entry which is preliminary data.</text>
</comment>
<dbReference type="EMBL" id="JBANRG010000005">
    <property type="protein sequence ID" value="KAK7466469.1"/>
    <property type="molecule type" value="Genomic_DNA"/>
</dbReference>
<organism evidence="2 3">
    <name type="scientific">Marasmiellus scandens</name>
    <dbReference type="NCBI Taxonomy" id="2682957"/>
    <lineage>
        <taxon>Eukaryota</taxon>
        <taxon>Fungi</taxon>
        <taxon>Dikarya</taxon>
        <taxon>Basidiomycota</taxon>
        <taxon>Agaricomycotina</taxon>
        <taxon>Agaricomycetes</taxon>
        <taxon>Agaricomycetidae</taxon>
        <taxon>Agaricales</taxon>
        <taxon>Marasmiineae</taxon>
        <taxon>Omphalotaceae</taxon>
        <taxon>Marasmiellus</taxon>
    </lineage>
</organism>
<dbReference type="PANTHER" id="PTHR45847">
    <property type="entry name" value="FATTY ACID AMIDE HYDROLASE"/>
    <property type="match status" value="1"/>
</dbReference>
<evidence type="ECO:0000313" key="3">
    <source>
        <dbReference type="Proteomes" id="UP001498398"/>
    </source>
</evidence>
<dbReference type="Proteomes" id="UP001498398">
    <property type="component" value="Unassembled WGS sequence"/>
</dbReference>
<dbReference type="InterPro" id="IPR023631">
    <property type="entry name" value="Amidase_dom"/>
</dbReference>
<dbReference type="InterPro" id="IPR052096">
    <property type="entry name" value="Endocannabinoid_amidase"/>
</dbReference>
<sequence length="579" mass="62928">MWGSSSTREISAAKLSERDRLISAFTATASVEDHEKFLNASVKDIVSRIEAGEWTAVQVVEAYITQAIAAHKATNCITEVLFEQAIKQAKELDTDFASTKKLRGPFHGVPFSIKDQFSVTGFDSTIGFTQWANKPAKSNAVLVQQLVDLGAVPVFKTNVPQTMFSFESSNPLWGRTTNPYNSGYTSGGSSGGEAAAVALDGSAFGIGSDIGGSLRIPPGYCGVYSLKPSAGRISRSGAASPDKGFEGIIDVVGPIGRSVEDVDLFCRHIFGRHDNFADQMFVPVPYRDIELPQKLRFGYYTNDGFVKASPANRRAVMETVEALRKEGHECVEIEIPDASEAMEIFTSLLSSDAYRRMTSHLGPDPMEDFLSLPVYSSRAPGFLRSMAAWLVENLIGDPKFAAVARVTCAKSLGEYNGWNIKKNEYNDTFYQKVWKDYSLDGIICPVQALPQLPNGGATDLLPLAIGTALYNVVNSPAGAVPVTQVDAKKDQLTDEWTNPAKRNGSKILENMLYNGFMGKKAYYDVEGMEGMPVGIQVVGKKYEDEKVLGMMKVVDEALKKVNGSGFGPGTARKAKQVTK</sequence>
<proteinExistence type="predicted"/>
<evidence type="ECO:0000313" key="2">
    <source>
        <dbReference type="EMBL" id="KAK7466469.1"/>
    </source>
</evidence>
<dbReference type="PANTHER" id="PTHR45847:SF6">
    <property type="entry name" value="FATTY ACID AMIDE HYDROLASE"/>
    <property type="match status" value="1"/>
</dbReference>
<feature type="domain" description="Amidase" evidence="1">
    <location>
        <begin position="59"/>
        <end position="548"/>
    </location>
</feature>